<accession>A0ABY5TMF1</accession>
<feature type="transmembrane region" description="Helical" evidence="9">
    <location>
        <begin position="12"/>
        <end position="36"/>
    </location>
</feature>
<evidence type="ECO:0000256" key="8">
    <source>
        <dbReference type="ARBA" id="ARBA00023136"/>
    </source>
</evidence>
<sequence length="133" mass="15315">MKSAHSLRHARGFTLIEVAVALAILGWVMGSALYLVQQYADERMRLRERFYSSQVSWNRLLERYQNSEKWLLSGQSAGLPTKGVASQGDQEWRWQVEIKEAMGNDLYRYQAKVGAKGAERDSARLFVYLVEKN</sequence>
<dbReference type="Pfam" id="PF07963">
    <property type="entry name" value="N_methyl"/>
    <property type="match status" value="1"/>
</dbReference>
<evidence type="ECO:0000256" key="3">
    <source>
        <dbReference type="ARBA" id="ARBA00022475"/>
    </source>
</evidence>
<dbReference type="InterPro" id="IPR010052">
    <property type="entry name" value="T2SS_protein-GspI"/>
</dbReference>
<evidence type="ECO:0000256" key="2">
    <source>
        <dbReference type="ARBA" id="ARBA00008358"/>
    </source>
</evidence>
<reference evidence="10" key="1">
    <citation type="submission" date="2022-08" db="EMBL/GenBank/DDBJ databases">
        <title>Catabolic pathway analysis in culturable SAR92 clade bacteria reveals their overlooked roles in DMSP degradation in coastal seas.</title>
        <authorList>
            <person name="He X."/>
            <person name="Zhang X."/>
            <person name="Zhang Y."/>
        </authorList>
    </citation>
    <scope>NUCLEOTIDE SEQUENCE</scope>
    <source>
        <strain evidence="10">H455</strain>
    </source>
</reference>
<keyword evidence="5" id="KW-0997">Cell inner membrane</keyword>
<proteinExistence type="inferred from homology"/>
<organism evidence="10 11">
    <name type="scientific">SAR92 clade bacterium H455</name>
    <dbReference type="NCBI Taxonomy" id="2974818"/>
    <lineage>
        <taxon>Bacteria</taxon>
        <taxon>Pseudomonadati</taxon>
        <taxon>Pseudomonadota</taxon>
        <taxon>Gammaproteobacteria</taxon>
        <taxon>Cellvibrionales</taxon>
        <taxon>Porticoccaceae</taxon>
        <taxon>SAR92 clade</taxon>
    </lineage>
</organism>
<evidence type="ECO:0000256" key="4">
    <source>
        <dbReference type="ARBA" id="ARBA00022481"/>
    </source>
</evidence>
<dbReference type="EMBL" id="CP103416">
    <property type="protein sequence ID" value="UVW34925.1"/>
    <property type="molecule type" value="Genomic_DNA"/>
</dbReference>
<dbReference type="InterPro" id="IPR045584">
    <property type="entry name" value="Pilin-like"/>
</dbReference>
<dbReference type="Gene3D" id="3.30.1300.30">
    <property type="entry name" value="GSPII I/J protein-like"/>
    <property type="match status" value="1"/>
</dbReference>
<keyword evidence="3" id="KW-1003">Cell membrane</keyword>
<dbReference type="PANTHER" id="PTHR38779">
    <property type="entry name" value="TYPE II SECRETION SYSTEM PROTEIN I-RELATED"/>
    <property type="match status" value="1"/>
</dbReference>
<evidence type="ECO:0000256" key="7">
    <source>
        <dbReference type="ARBA" id="ARBA00022989"/>
    </source>
</evidence>
<evidence type="ECO:0000256" key="1">
    <source>
        <dbReference type="ARBA" id="ARBA00004377"/>
    </source>
</evidence>
<dbReference type="SUPFAM" id="SSF54523">
    <property type="entry name" value="Pili subunits"/>
    <property type="match status" value="1"/>
</dbReference>
<evidence type="ECO:0000313" key="10">
    <source>
        <dbReference type="EMBL" id="UVW34925.1"/>
    </source>
</evidence>
<evidence type="ECO:0000313" key="11">
    <source>
        <dbReference type="Proteomes" id="UP001059934"/>
    </source>
</evidence>
<dbReference type="InterPro" id="IPR012902">
    <property type="entry name" value="N_methyl_site"/>
</dbReference>
<gene>
    <name evidence="10" type="ORF">NYF23_13045</name>
</gene>
<dbReference type="NCBIfam" id="TIGR02532">
    <property type="entry name" value="IV_pilin_GFxxxE"/>
    <property type="match status" value="1"/>
</dbReference>
<keyword evidence="4" id="KW-0488">Methylation</keyword>
<evidence type="ECO:0000256" key="5">
    <source>
        <dbReference type="ARBA" id="ARBA00022519"/>
    </source>
</evidence>
<keyword evidence="7 9" id="KW-1133">Transmembrane helix</keyword>
<keyword evidence="11" id="KW-1185">Reference proteome</keyword>
<keyword evidence="8 9" id="KW-0472">Membrane</keyword>
<dbReference type="PANTHER" id="PTHR38779:SF2">
    <property type="entry name" value="TYPE II SECRETION SYSTEM PROTEIN I-RELATED"/>
    <property type="match status" value="1"/>
</dbReference>
<dbReference type="PROSITE" id="PS00409">
    <property type="entry name" value="PROKAR_NTER_METHYL"/>
    <property type="match status" value="1"/>
</dbReference>
<protein>
    <submittedName>
        <fullName evidence="10">Prepilin-type N-terminal cleavage/methylation domain-containing protein</fullName>
    </submittedName>
</protein>
<name>A0ABY5TMF1_9GAMM</name>
<evidence type="ECO:0000256" key="6">
    <source>
        <dbReference type="ARBA" id="ARBA00022692"/>
    </source>
</evidence>
<comment type="similarity">
    <text evidence="2">Belongs to the GSP I family.</text>
</comment>
<evidence type="ECO:0000256" key="9">
    <source>
        <dbReference type="SAM" id="Phobius"/>
    </source>
</evidence>
<dbReference type="Proteomes" id="UP001059934">
    <property type="component" value="Chromosome"/>
</dbReference>
<keyword evidence="6 9" id="KW-0812">Transmembrane</keyword>
<comment type="subcellular location">
    <subcellularLocation>
        <location evidence="1">Cell inner membrane</location>
        <topology evidence="1">Single-pass membrane protein</topology>
    </subcellularLocation>
</comment>